<organism evidence="2 3">
    <name type="scientific">Conoideocrella luteorostrata</name>
    <dbReference type="NCBI Taxonomy" id="1105319"/>
    <lineage>
        <taxon>Eukaryota</taxon>
        <taxon>Fungi</taxon>
        <taxon>Dikarya</taxon>
        <taxon>Ascomycota</taxon>
        <taxon>Pezizomycotina</taxon>
        <taxon>Sordariomycetes</taxon>
        <taxon>Hypocreomycetidae</taxon>
        <taxon>Hypocreales</taxon>
        <taxon>Clavicipitaceae</taxon>
        <taxon>Conoideocrella</taxon>
    </lineage>
</organism>
<evidence type="ECO:0000256" key="1">
    <source>
        <dbReference type="SAM" id="MobiDB-lite"/>
    </source>
</evidence>
<protein>
    <submittedName>
        <fullName evidence="2">Uncharacterized protein</fullName>
    </submittedName>
</protein>
<feature type="region of interest" description="Disordered" evidence="1">
    <location>
        <begin position="68"/>
        <end position="100"/>
    </location>
</feature>
<feature type="region of interest" description="Disordered" evidence="1">
    <location>
        <begin position="1"/>
        <end position="30"/>
    </location>
</feature>
<sequence length="138" mass="15211">MDLPEDEQASELRITRSRPHHHHRHRTLAPPQLIKLNVSGSSYSDISQGVQRLTDLLDANFKVRGSNVTPVGFPPNFTSGEPSSEPPMEPTLPIRDGFARDTPSTEERIVVCHAYVDEPVYDPTGAARLPSATSVTSR</sequence>
<accession>A0AAJ0CZB9</accession>
<reference evidence="2" key="1">
    <citation type="submission" date="2023-06" db="EMBL/GenBank/DDBJ databases">
        <title>Conoideocrella luteorostrata (Hypocreales: Clavicipitaceae), a potential biocontrol fungus for elongate hemlock scale in United States Christmas tree production areas.</title>
        <authorList>
            <person name="Barrett H."/>
            <person name="Lovett B."/>
            <person name="Macias A.M."/>
            <person name="Stajich J.E."/>
            <person name="Kasson M.T."/>
        </authorList>
    </citation>
    <scope>NUCLEOTIDE SEQUENCE</scope>
    <source>
        <strain evidence="2">ARSEF 14590</strain>
    </source>
</reference>
<evidence type="ECO:0000313" key="3">
    <source>
        <dbReference type="Proteomes" id="UP001251528"/>
    </source>
</evidence>
<name>A0AAJ0CZB9_9HYPO</name>
<proteinExistence type="predicted"/>
<feature type="compositionally biased region" description="Basic residues" evidence="1">
    <location>
        <begin position="15"/>
        <end position="27"/>
    </location>
</feature>
<dbReference type="Proteomes" id="UP001251528">
    <property type="component" value="Unassembled WGS sequence"/>
</dbReference>
<gene>
    <name evidence="2" type="ORF">QQS21_000239</name>
</gene>
<evidence type="ECO:0000313" key="2">
    <source>
        <dbReference type="EMBL" id="KAK2616861.1"/>
    </source>
</evidence>
<dbReference type="EMBL" id="JASWJB010000002">
    <property type="protein sequence ID" value="KAK2616861.1"/>
    <property type="molecule type" value="Genomic_DNA"/>
</dbReference>
<comment type="caution">
    <text evidence="2">The sequence shown here is derived from an EMBL/GenBank/DDBJ whole genome shotgun (WGS) entry which is preliminary data.</text>
</comment>
<dbReference type="AlphaFoldDB" id="A0AAJ0CZB9"/>
<keyword evidence="3" id="KW-1185">Reference proteome</keyword>